<gene>
    <name evidence="2" type="ORF">EDD54_2432</name>
</gene>
<sequence>MTNTLAAGRKARAMAPRRRVSDVGVVLWLSFVVVFGPIVVLDVAAIATGIGTASASTEAPAKAARTAAE</sequence>
<evidence type="ECO:0000313" key="2">
    <source>
        <dbReference type="EMBL" id="TDP85578.1"/>
    </source>
</evidence>
<accession>A0A4V3CW97</accession>
<dbReference type="EMBL" id="SNXY01000007">
    <property type="protein sequence ID" value="TDP85578.1"/>
    <property type="molecule type" value="Genomic_DNA"/>
</dbReference>
<keyword evidence="1" id="KW-1133">Transmembrane helix</keyword>
<reference evidence="2 3" key="1">
    <citation type="submission" date="2019-03" db="EMBL/GenBank/DDBJ databases">
        <title>Genomic Encyclopedia of Type Strains, Phase IV (KMG-IV): sequencing the most valuable type-strain genomes for metagenomic binning, comparative biology and taxonomic classification.</title>
        <authorList>
            <person name="Goeker M."/>
        </authorList>
    </citation>
    <scope>NUCLEOTIDE SEQUENCE [LARGE SCALE GENOMIC DNA]</scope>
    <source>
        <strain evidence="2 3">DSM 102969</strain>
    </source>
</reference>
<comment type="caution">
    <text evidence="2">The sequence shown here is derived from an EMBL/GenBank/DDBJ whole genome shotgun (WGS) entry which is preliminary data.</text>
</comment>
<keyword evidence="1" id="KW-0812">Transmembrane</keyword>
<evidence type="ECO:0000313" key="3">
    <source>
        <dbReference type="Proteomes" id="UP000294547"/>
    </source>
</evidence>
<evidence type="ECO:0000256" key="1">
    <source>
        <dbReference type="SAM" id="Phobius"/>
    </source>
</evidence>
<keyword evidence="3" id="KW-1185">Reference proteome</keyword>
<dbReference type="AlphaFoldDB" id="A0A4V3CW97"/>
<organism evidence="2 3">
    <name type="scientific">Oharaeibacter diazotrophicus</name>
    <dbReference type="NCBI Taxonomy" id="1920512"/>
    <lineage>
        <taxon>Bacteria</taxon>
        <taxon>Pseudomonadati</taxon>
        <taxon>Pseudomonadota</taxon>
        <taxon>Alphaproteobacteria</taxon>
        <taxon>Hyphomicrobiales</taxon>
        <taxon>Pleomorphomonadaceae</taxon>
        <taxon>Oharaeibacter</taxon>
    </lineage>
</organism>
<proteinExistence type="predicted"/>
<dbReference type="RefSeq" id="WP_165644332.1">
    <property type="nucleotide sequence ID" value="NZ_BSPM01000004.1"/>
</dbReference>
<feature type="transmembrane region" description="Helical" evidence="1">
    <location>
        <begin position="20"/>
        <end position="40"/>
    </location>
</feature>
<protein>
    <submittedName>
        <fullName evidence="2">Uncharacterized protein</fullName>
    </submittedName>
</protein>
<name>A0A4V3CW97_9HYPH</name>
<dbReference type="Proteomes" id="UP000294547">
    <property type="component" value="Unassembled WGS sequence"/>
</dbReference>
<keyword evidence="1" id="KW-0472">Membrane</keyword>